<protein>
    <recommendedName>
        <fullName evidence="1">DUF2281 domain-containing protein</fullName>
    </recommendedName>
</protein>
<evidence type="ECO:0000259" key="1">
    <source>
        <dbReference type="Pfam" id="PF10047"/>
    </source>
</evidence>
<accession>A0A1I4RQM2</accession>
<sequence>MRIETQVLERIRALPPEQQEEVLDFIEFIRSRRPIPAKDRPMGLCKGEFRVPDDFDAPLPDEVLRDFES</sequence>
<organism evidence="2 3">
    <name type="scientific">Ectothiorhodospira mobilis</name>
    <dbReference type="NCBI Taxonomy" id="195064"/>
    <lineage>
        <taxon>Bacteria</taxon>
        <taxon>Pseudomonadati</taxon>
        <taxon>Pseudomonadota</taxon>
        <taxon>Gammaproteobacteria</taxon>
        <taxon>Chromatiales</taxon>
        <taxon>Ectothiorhodospiraceae</taxon>
        <taxon>Ectothiorhodospira</taxon>
    </lineage>
</organism>
<dbReference type="OrthoDB" id="9801704at2"/>
<evidence type="ECO:0000313" key="3">
    <source>
        <dbReference type="Proteomes" id="UP000199556"/>
    </source>
</evidence>
<dbReference type="Pfam" id="PF10047">
    <property type="entry name" value="DUF2281"/>
    <property type="match status" value="1"/>
</dbReference>
<dbReference type="STRING" id="195064.SAMN05421721_10925"/>
<proteinExistence type="predicted"/>
<dbReference type="Proteomes" id="UP000199556">
    <property type="component" value="Unassembled WGS sequence"/>
</dbReference>
<keyword evidence="3" id="KW-1185">Reference proteome</keyword>
<evidence type="ECO:0000313" key="2">
    <source>
        <dbReference type="EMBL" id="SFM54504.1"/>
    </source>
</evidence>
<feature type="domain" description="DUF2281" evidence="1">
    <location>
        <begin position="7"/>
        <end position="60"/>
    </location>
</feature>
<dbReference type="RefSeq" id="WP_090485566.1">
    <property type="nucleotide sequence ID" value="NZ_FOUO01000009.1"/>
</dbReference>
<dbReference type="AlphaFoldDB" id="A0A1I4RQM2"/>
<dbReference type="InterPro" id="IPR018739">
    <property type="entry name" value="DUF2281"/>
</dbReference>
<reference evidence="2 3" key="1">
    <citation type="submission" date="2016-10" db="EMBL/GenBank/DDBJ databases">
        <authorList>
            <person name="de Groot N.N."/>
        </authorList>
    </citation>
    <scope>NUCLEOTIDE SEQUENCE [LARGE SCALE GENOMIC DNA]</scope>
    <source>
        <strain evidence="2 3">DSM 4180</strain>
    </source>
</reference>
<name>A0A1I4RQM2_ECTMO</name>
<gene>
    <name evidence="2" type="ORF">SAMN05421721_10925</name>
</gene>
<dbReference type="EMBL" id="FOUO01000009">
    <property type="protein sequence ID" value="SFM54504.1"/>
    <property type="molecule type" value="Genomic_DNA"/>
</dbReference>